<proteinExistence type="predicted"/>
<feature type="transmembrane region" description="Helical" evidence="1">
    <location>
        <begin position="169"/>
        <end position="196"/>
    </location>
</feature>
<evidence type="ECO:0000259" key="2">
    <source>
        <dbReference type="Pfam" id="PF14237"/>
    </source>
</evidence>
<evidence type="ECO:0000313" key="4">
    <source>
        <dbReference type="Proteomes" id="UP000624703"/>
    </source>
</evidence>
<keyword evidence="1" id="KW-0472">Membrane</keyword>
<evidence type="ECO:0000313" key="3">
    <source>
        <dbReference type="EMBL" id="MBK1790211.1"/>
    </source>
</evidence>
<dbReference type="InterPro" id="IPR025640">
    <property type="entry name" value="GYF_2"/>
</dbReference>
<feature type="transmembrane region" description="Helical" evidence="1">
    <location>
        <begin position="216"/>
        <end position="237"/>
    </location>
</feature>
<reference evidence="3" key="1">
    <citation type="submission" date="2021-01" db="EMBL/GenBank/DDBJ databases">
        <title>Modified the classification status of verrucomicrobia.</title>
        <authorList>
            <person name="Feng X."/>
        </authorList>
    </citation>
    <scope>NUCLEOTIDE SEQUENCE</scope>
    <source>
        <strain evidence="3">_KCTC 22039</strain>
    </source>
</reference>
<dbReference type="Pfam" id="PF14237">
    <property type="entry name" value="GYF_2"/>
    <property type="match status" value="1"/>
</dbReference>
<feature type="transmembrane region" description="Helical" evidence="1">
    <location>
        <begin position="95"/>
        <end position="114"/>
    </location>
</feature>
<feature type="transmembrane region" description="Helical" evidence="1">
    <location>
        <begin position="244"/>
        <end position="264"/>
    </location>
</feature>
<protein>
    <submittedName>
        <fullName evidence="3">DUF4339 domain-containing protein</fullName>
    </submittedName>
</protein>
<comment type="caution">
    <text evidence="3">The sequence shown here is derived from an EMBL/GenBank/DDBJ whole genome shotgun (WGS) entry which is preliminary data.</text>
</comment>
<gene>
    <name evidence="3" type="ORF">JIN82_03465</name>
</gene>
<evidence type="ECO:0000256" key="1">
    <source>
        <dbReference type="SAM" id="Phobius"/>
    </source>
</evidence>
<accession>A0A8J7SI57</accession>
<dbReference type="RefSeq" id="WP_200310249.1">
    <property type="nucleotide sequence ID" value="NZ_JAENIM010000020.1"/>
</dbReference>
<feature type="transmembrane region" description="Helical" evidence="1">
    <location>
        <begin position="134"/>
        <end position="157"/>
    </location>
</feature>
<dbReference type="Proteomes" id="UP000624703">
    <property type="component" value="Unassembled WGS sequence"/>
</dbReference>
<feature type="domain" description="GYF" evidence="2">
    <location>
        <begin position="9"/>
        <end position="57"/>
    </location>
</feature>
<keyword evidence="1" id="KW-0812">Transmembrane</keyword>
<keyword evidence="1" id="KW-1133">Transmembrane helix</keyword>
<name>A0A8J7SI57_9BACT</name>
<dbReference type="EMBL" id="JAENIM010000020">
    <property type="protein sequence ID" value="MBK1790211.1"/>
    <property type="molecule type" value="Genomic_DNA"/>
</dbReference>
<keyword evidence="4" id="KW-1185">Reference proteome</keyword>
<sequence>MHDPDDAIWYYRRVGQKYGPVPLQKILDLAKDGMLHKELDAVWTKGMSEWATSGEVKGIHIEAKRLKELDSKAIRYRQWLKKKPYNIAKVNPVHLNNLVALIGAAIILTCVGLYGQYSRLFQDINLPVQIDEMLIIAGGFFAAVAAIIFSVWLFRAWHMLRPTGEKIPAWLAVLLIWIPGAQPVTSFFSIGLWPHAYNRARASHPQFRFVEKVPAAQFWVFCLFPWIGAALSPLVFYQNLQLEQITIAVSVFAFIYLMLGYAVLKAITGAINDMANLYKAQLMRREAL</sequence>
<dbReference type="AlphaFoldDB" id="A0A8J7SI57"/>
<organism evidence="3 4">
    <name type="scientific">Persicirhabdus sediminis</name>
    <dbReference type="NCBI Taxonomy" id="454144"/>
    <lineage>
        <taxon>Bacteria</taxon>
        <taxon>Pseudomonadati</taxon>
        <taxon>Verrucomicrobiota</taxon>
        <taxon>Verrucomicrobiia</taxon>
        <taxon>Verrucomicrobiales</taxon>
        <taxon>Verrucomicrobiaceae</taxon>
        <taxon>Persicirhabdus</taxon>
    </lineage>
</organism>